<sequence>MKKIVIVDDEIYIRALIKETLEDLEEVIIFTADDGEKGIQLIEEKKPDLVLLDLVLPIYNGYEVLNHITENDLDKDMKVFLLTAKGQDKDRVTGLKLGADYYVTKPFDPEFLLQKVCEVLNLNLN</sequence>
<keyword evidence="5" id="KW-0238">DNA-binding</keyword>
<dbReference type="Pfam" id="PF00072">
    <property type="entry name" value="Response_reg"/>
    <property type="match status" value="1"/>
</dbReference>
<dbReference type="SUPFAM" id="SSF52172">
    <property type="entry name" value="CheY-like"/>
    <property type="match status" value="1"/>
</dbReference>
<dbReference type="GO" id="GO:0000976">
    <property type="term" value="F:transcription cis-regulatory region binding"/>
    <property type="evidence" value="ECO:0007669"/>
    <property type="project" value="TreeGrafter"/>
</dbReference>
<dbReference type="InterPro" id="IPR001789">
    <property type="entry name" value="Sig_transdc_resp-reg_receiver"/>
</dbReference>
<evidence type="ECO:0000313" key="11">
    <source>
        <dbReference type="Proteomes" id="UP000184310"/>
    </source>
</evidence>
<keyword evidence="2 8" id="KW-0597">Phosphoprotein</keyword>
<accession>A0A1M6LSZ4</accession>
<dbReference type="SMART" id="SM00448">
    <property type="entry name" value="REC"/>
    <property type="match status" value="1"/>
</dbReference>
<evidence type="ECO:0000256" key="5">
    <source>
        <dbReference type="ARBA" id="ARBA00023125"/>
    </source>
</evidence>
<keyword evidence="3" id="KW-0902">Two-component regulatory system</keyword>
<gene>
    <name evidence="10" type="ORF">SAMN02745163_02479</name>
</gene>
<dbReference type="PANTHER" id="PTHR48111:SF1">
    <property type="entry name" value="TWO-COMPONENT RESPONSE REGULATOR ORR33"/>
    <property type="match status" value="1"/>
</dbReference>
<evidence type="ECO:0000256" key="2">
    <source>
        <dbReference type="ARBA" id="ARBA00022553"/>
    </source>
</evidence>
<feature type="domain" description="Response regulatory" evidence="9">
    <location>
        <begin position="3"/>
        <end position="120"/>
    </location>
</feature>
<dbReference type="PANTHER" id="PTHR48111">
    <property type="entry name" value="REGULATOR OF RPOS"/>
    <property type="match status" value="1"/>
</dbReference>
<comment type="function">
    <text evidence="7">May play the central regulatory role in sporulation. It may be an element of the effector pathway responsible for the activation of sporulation genes in response to nutritional stress. Spo0A may act in concert with spo0H (a sigma factor) to control the expression of some genes that are critical to the sporulation process.</text>
</comment>
<dbReference type="OrthoDB" id="9808843at2"/>
<dbReference type="InterPro" id="IPR039420">
    <property type="entry name" value="WalR-like"/>
</dbReference>
<evidence type="ECO:0000256" key="6">
    <source>
        <dbReference type="ARBA" id="ARBA00023163"/>
    </source>
</evidence>
<dbReference type="EMBL" id="FQZB01000010">
    <property type="protein sequence ID" value="SHJ74285.1"/>
    <property type="molecule type" value="Genomic_DNA"/>
</dbReference>
<feature type="modified residue" description="4-aspartylphosphate" evidence="8">
    <location>
        <position position="53"/>
    </location>
</feature>
<dbReference type="GO" id="GO:0006355">
    <property type="term" value="P:regulation of DNA-templated transcription"/>
    <property type="evidence" value="ECO:0007669"/>
    <property type="project" value="TreeGrafter"/>
</dbReference>
<dbReference type="InterPro" id="IPR011006">
    <property type="entry name" value="CheY-like_superfamily"/>
</dbReference>
<evidence type="ECO:0000313" key="10">
    <source>
        <dbReference type="EMBL" id="SHJ74285.1"/>
    </source>
</evidence>
<evidence type="ECO:0000256" key="1">
    <source>
        <dbReference type="ARBA" id="ARBA00018672"/>
    </source>
</evidence>
<dbReference type="RefSeq" id="WP_072987953.1">
    <property type="nucleotide sequence ID" value="NZ_FQZB01000010.1"/>
</dbReference>
<protein>
    <recommendedName>
        <fullName evidence="1">Stage 0 sporulation protein A homolog</fullName>
    </recommendedName>
</protein>
<keyword evidence="11" id="KW-1185">Reference proteome</keyword>
<reference evidence="10 11" key="1">
    <citation type="submission" date="2016-11" db="EMBL/GenBank/DDBJ databases">
        <authorList>
            <person name="Jaros S."/>
            <person name="Januszkiewicz K."/>
            <person name="Wedrychowicz H."/>
        </authorList>
    </citation>
    <scope>NUCLEOTIDE SEQUENCE [LARGE SCALE GENOMIC DNA]</scope>
    <source>
        <strain evidence="10 11">DSM 21758</strain>
    </source>
</reference>
<name>A0A1M6LSZ4_9CLOT</name>
<keyword evidence="6" id="KW-0804">Transcription</keyword>
<dbReference type="GO" id="GO:0032993">
    <property type="term" value="C:protein-DNA complex"/>
    <property type="evidence" value="ECO:0007669"/>
    <property type="project" value="TreeGrafter"/>
</dbReference>
<proteinExistence type="predicted"/>
<dbReference type="PROSITE" id="PS50110">
    <property type="entry name" value="RESPONSE_REGULATORY"/>
    <property type="match status" value="1"/>
</dbReference>
<evidence type="ECO:0000256" key="8">
    <source>
        <dbReference type="PROSITE-ProRule" id="PRU00169"/>
    </source>
</evidence>
<dbReference type="STRING" id="1121302.SAMN02745163_02479"/>
<dbReference type="Gene3D" id="3.40.50.2300">
    <property type="match status" value="1"/>
</dbReference>
<organism evidence="10 11">
    <name type="scientific">Clostridium cavendishii DSM 21758</name>
    <dbReference type="NCBI Taxonomy" id="1121302"/>
    <lineage>
        <taxon>Bacteria</taxon>
        <taxon>Bacillati</taxon>
        <taxon>Bacillota</taxon>
        <taxon>Clostridia</taxon>
        <taxon>Eubacteriales</taxon>
        <taxon>Clostridiaceae</taxon>
        <taxon>Clostridium</taxon>
    </lineage>
</organism>
<dbReference type="AlphaFoldDB" id="A0A1M6LSZ4"/>
<dbReference type="Proteomes" id="UP000184310">
    <property type="component" value="Unassembled WGS sequence"/>
</dbReference>
<dbReference type="GO" id="GO:0005829">
    <property type="term" value="C:cytosol"/>
    <property type="evidence" value="ECO:0007669"/>
    <property type="project" value="TreeGrafter"/>
</dbReference>
<evidence type="ECO:0000256" key="4">
    <source>
        <dbReference type="ARBA" id="ARBA00023015"/>
    </source>
</evidence>
<evidence type="ECO:0000259" key="9">
    <source>
        <dbReference type="PROSITE" id="PS50110"/>
    </source>
</evidence>
<dbReference type="GO" id="GO:0000156">
    <property type="term" value="F:phosphorelay response regulator activity"/>
    <property type="evidence" value="ECO:0007669"/>
    <property type="project" value="TreeGrafter"/>
</dbReference>
<evidence type="ECO:0000256" key="7">
    <source>
        <dbReference type="ARBA" id="ARBA00024867"/>
    </source>
</evidence>
<evidence type="ECO:0000256" key="3">
    <source>
        <dbReference type="ARBA" id="ARBA00023012"/>
    </source>
</evidence>
<keyword evidence="4" id="KW-0805">Transcription regulation</keyword>